<dbReference type="Proteomes" id="UP000596661">
    <property type="component" value="Chromosome 6"/>
</dbReference>
<sequence length="81" mass="9415">MWKQKIKDHPPSPSLLLPNGKEKSLILNIPMESRFEEPSTDIIVECYLLIGLPRKVVSIEELDIVDSDRYNEYGWGQECLR</sequence>
<evidence type="ECO:0000313" key="2">
    <source>
        <dbReference type="Proteomes" id="UP000596661"/>
    </source>
</evidence>
<reference evidence="1" key="1">
    <citation type="submission" date="2018-11" db="EMBL/GenBank/DDBJ databases">
        <authorList>
            <person name="Grassa J C."/>
        </authorList>
    </citation>
    <scope>NUCLEOTIDE SEQUENCE [LARGE SCALE GENOMIC DNA]</scope>
</reference>
<keyword evidence="2" id="KW-1185">Reference proteome</keyword>
<evidence type="ECO:0000313" key="1">
    <source>
        <dbReference type="EnsemblPlants" id="cds.evm.model.06.371"/>
    </source>
</evidence>
<dbReference type="Gramene" id="evm.model.06.371">
    <property type="protein sequence ID" value="cds.evm.model.06.371"/>
    <property type="gene ID" value="evm.TU.06.371"/>
</dbReference>
<accession>A0A803PY47</accession>
<dbReference type="EnsemblPlants" id="evm.model.06.371">
    <property type="protein sequence ID" value="cds.evm.model.06.371"/>
    <property type="gene ID" value="evm.TU.06.371"/>
</dbReference>
<reference evidence="1" key="2">
    <citation type="submission" date="2021-03" db="UniProtKB">
        <authorList>
            <consortium name="EnsemblPlants"/>
        </authorList>
    </citation>
    <scope>IDENTIFICATION</scope>
</reference>
<proteinExistence type="predicted"/>
<protein>
    <submittedName>
        <fullName evidence="1">Uncharacterized protein</fullName>
    </submittedName>
</protein>
<organism evidence="1 2">
    <name type="scientific">Cannabis sativa</name>
    <name type="common">Hemp</name>
    <name type="synonym">Marijuana</name>
    <dbReference type="NCBI Taxonomy" id="3483"/>
    <lineage>
        <taxon>Eukaryota</taxon>
        <taxon>Viridiplantae</taxon>
        <taxon>Streptophyta</taxon>
        <taxon>Embryophyta</taxon>
        <taxon>Tracheophyta</taxon>
        <taxon>Spermatophyta</taxon>
        <taxon>Magnoliopsida</taxon>
        <taxon>eudicotyledons</taxon>
        <taxon>Gunneridae</taxon>
        <taxon>Pentapetalae</taxon>
        <taxon>rosids</taxon>
        <taxon>fabids</taxon>
        <taxon>Rosales</taxon>
        <taxon>Cannabaceae</taxon>
        <taxon>Cannabis</taxon>
    </lineage>
</organism>
<name>A0A803PY47_CANSA</name>
<dbReference type="AlphaFoldDB" id="A0A803PY47"/>
<dbReference type="EMBL" id="UZAU01000558">
    <property type="status" value="NOT_ANNOTATED_CDS"/>
    <property type="molecule type" value="Genomic_DNA"/>
</dbReference>